<dbReference type="Proteomes" id="UP000823399">
    <property type="component" value="Unassembled WGS sequence"/>
</dbReference>
<name>A0A9P7FDD3_9AGAM</name>
<dbReference type="OrthoDB" id="3181669at2759"/>
<evidence type="ECO:0000313" key="1">
    <source>
        <dbReference type="EMBL" id="KAG2113039.1"/>
    </source>
</evidence>
<reference evidence="1" key="1">
    <citation type="journal article" date="2020" name="New Phytol.">
        <title>Comparative genomics reveals dynamic genome evolution in host specialist ectomycorrhizal fungi.</title>
        <authorList>
            <person name="Lofgren L.A."/>
            <person name="Nguyen N.H."/>
            <person name="Vilgalys R."/>
            <person name="Ruytinx J."/>
            <person name="Liao H.L."/>
            <person name="Branco S."/>
            <person name="Kuo A."/>
            <person name="LaButti K."/>
            <person name="Lipzen A."/>
            <person name="Andreopoulos W."/>
            <person name="Pangilinan J."/>
            <person name="Riley R."/>
            <person name="Hundley H."/>
            <person name="Na H."/>
            <person name="Barry K."/>
            <person name="Grigoriev I.V."/>
            <person name="Stajich J.E."/>
            <person name="Kennedy P.G."/>
        </authorList>
    </citation>
    <scope>NUCLEOTIDE SEQUENCE</scope>
    <source>
        <strain evidence="1">FC423</strain>
    </source>
</reference>
<dbReference type="EMBL" id="JABBWM010000013">
    <property type="protein sequence ID" value="KAG2113039.1"/>
    <property type="molecule type" value="Genomic_DNA"/>
</dbReference>
<protein>
    <recommendedName>
        <fullName evidence="3">F-box domain-containing protein</fullName>
    </recommendedName>
</protein>
<gene>
    <name evidence="1" type="ORF">F5147DRAFT_608496</name>
</gene>
<keyword evidence="2" id="KW-1185">Reference proteome</keyword>
<dbReference type="Gene3D" id="1.20.1280.50">
    <property type="match status" value="1"/>
</dbReference>
<dbReference type="SUPFAM" id="SSF52047">
    <property type="entry name" value="RNI-like"/>
    <property type="match status" value="1"/>
</dbReference>
<comment type="caution">
    <text evidence="1">The sequence shown here is derived from an EMBL/GenBank/DDBJ whole genome shotgun (WGS) entry which is preliminary data.</text>
</comment>
<organism evidence="1 2">
    <name type="scientific">Suillus discolor</name>
    <dbReference type="NCBI Taxonomy" id="1912936"/>
    <lineage>
        <taxon>Eukaryota</taxon>
        <taxon>Fungi</taxon>
        <taxon>Dikarya</taxon>
        <taxon>Basidiomycota</taxon>
        <taxon>Agaricomycotina</taxon>
        <taxon>Agaricomycetes</taxon>
        <taxon>Agaricomycetidae</taxon>
        <taxon>Boletales</taxon>
        <taxon>Suillineae</taxon>
        <taxon>Suillaceae</taxon>
        <taxon>Suillus</taxon>
    </lineage>
</organism>
<proteinExistence type="predicted"/>
<dbReference type="RefSeq" id="XP_041295597.1">
    <property type="nucleotide sequence ID" value="XM_041432384.1"/>
</dbReference>
<evidence type="ECO:0008006" key="3">
    <source>
        <dbReference type="Google" id="ProtNLM"/>
    </source>
</evidence>
<sequence>MSTSEPSTYDMSFYCPEVTEWESKPLTCDVTLSCPKITTNSLTLPSKAQTEIDDELAALKEMMRSLRTRRNSFSPISSIPPEILGVIFIHHVQQTQLVYAPDAPAVLSWLKIGHVCRHWREVALGTPELWATPFLNSLQATEEMLSRSKMASLKLKTGRRFLMDCVQKTLMHVERLQEVSLPFFSNSFGSSTMHCCIPKFLDRLSSCSAPKLQSLCLEAGIKQTPRISIPISFPAPNLRSLQIKNCDISWTSSVLTGLTVLDIKKLSPECLPTLDELISVLRRMPALHTLELEDALPTLPPQTISLPRAPRFMNVRLSHLKKLHLAAKMLEVANMLARIELQESTTEIRLVCEGFSGNPNRQWNLSRPIISRALKSCFKASPDKSRQVPRSIQLYSTTTSCIRLHSSTVRNPSSWAGPKFGMDPDSLAEHSVTLEIDFPDEMRRTILCDLQRVVPLGNIEAMYFHFFFPCWDGFWTDVLGHGATRNLAYMHMHGPRQALEQLLKSLRSRKYSVSRHVNRRSQQKPIFAPALSHLVLYGLEFSSSVWNGIRPSDLLDVLIDRVNEGQGLDHLEFISTTGILARDVQLLQEVVADVSWDEYESSIDEDFDQDDDSYDSNYFDPIYHNYGFDSDYGYSS</sequence>
<dbReference type="GeneID" id="64694643"/>
<evidence type="ECO:0000313" key="2">
    <source>
        <dbReference type="Proteomes" id="UP000823399"/>
    </source>
</evidence>
<accession>A0A9P7FDD3</accession>
<dbReference type="AlphaFoldDB" id="A0A9P7FDD3"/>